<dbReference type="GO" id="GO:0046872">
    <property type="term" value="F:metal ion binding"/>
    <property type="evidence" value="ECO:0007669"/>
    <property type="project" value="InterPro"/>
</dbReference>
<dbReference type="InterPro" id="IPR003135">
    <property type="entry name" value="ATP-grasp_carboxylate-amine"/>
</dbReference>
<dbReference type="PANTHER" id="PTHR11609">
    <property type="entry name" value="PURINE BIOSYNTHESIS PROTEIN 6/7, PUR6/7"/>
    <property type="match status" value="1"/>
</dbReference>
<feature type="binding site" evidence="5">
    <location>
        <position position="79"/>
    </location>
    <ligand>
        <name>ATP</name>
        <dbReference type="ChEBI" id="CHEBI:30616"/>
    </ligand>
</feature>
<evidence type="ECO:0000256" key="1">
    <source>
        <dbReference type="ARBA" id="ARBA00022598"/>
    </source>
</evidence>
<feature type="binding site" evidence="5">
    <location>
        <begin position="239"/>
        <end position="240"/>
    </location>
    <ligand>
        <name>ATP</name>
        <dbReference type="ChEBI" id="CHEBI:30616"/>
    </ligand>
</feature>
<dbReference type="EC" id="6.3.4.18" evidence="5 6"/>
<dbReference type="NCBIfam" id="NF004675">
    <property type="entry name" value="PRK06019.1-1"/>
    <property type="match status" value="1"/>
</dbReference>
<dbReference type="GO" id="GO:0005524">
    <property type="term" value="F:ATP binding"/>
    <property type="evidence" value="ECO:0007669"/>
    <property type="project" value="UniProtKB-UniRule"/>
</dbReference>
<sequence length="360" mass="40044">MSFKVIVLDPTEGCPASKIADEQIVADFKDEAAIMRLAEKCDVLTYEIELANSSALKQLEEKSYPVRPAPETLRIIQNKHRQKSFLKEHRIAVPDFELVKSEEHLHELCRKFGLPAVLKATEDSYDGRGNFVIKSGDDVHRAYEYFKGRQVMLEKFVPFTKEVSIMVARNPSGQIESFPVVENIHKNSILDTTIAPAQISRKVEQKAIRLAKRTMEVLHGAGIFGIEMFVTKKGDVLVNEIAPRVHNSGHYTNEACSVSQFEQHLRAVLDLPLAKPELLSPAVMINILGPEGFDGVYAVTGLDAMMKVPGAELYIYGKKVSKPCRKLGHITATGRTVKEALARAKKARNAITLVPATEAR</sequence>
<dbReference type="STRING" id="926571.NVIE_005200"/>
<evidence type="ECO:0000256" key="3">
    <source>
        <dbReference type="ARBA" id="ARBA00022755"/>
    </source>
</evidence>
<dbReference type="InterPro" id="IPR005875">
    <property type="entry name" value="PurK"/>
</dbReference>
<comment type="similarity">
    <text evidence="5 6">Belongs to the PurK/PurT family.</text>
</comment>
<keyword evidence="8" id="KW-0456">Lyase</keyword>
<reference evidence="8 9" key="1">
    <citation type="journal article" date="2014" name="Int. J. Syst. Evol. Microbiol.">
        <title>Nitrososphaera viennensis gen. nov., sp. nov., an aerobic and mesophilic, ammonia-oxidizing archaeon from soil and a member of the archaeal phylum Thaumarchaeota.</title>
        <authorList>
            <person name="Stieglmeier M."/>
            <person name="Klingl A."/>
            <person name="Alves R.J."/>
            <person name="Rittmann S.K."/>
            <person name="Melcher M."/>
            <person name="Leisch N."/>
            <person name="Schleper C."/>
        </authorList>
    </citation>
    <scope>NUCLEOTIDE SEQUENCE [LARGE SCALE GENOMIC DNA]</scope>
    <source>
        <strain evidence="8">EN76</strain>
    </source>
</reference>
<dbReference type="GO" id="GO:0006189">
    <property type="term" value="P:'de novo' IMP biosynthetic process"/>
    <property type="evidence" value="ECO:0007669"/>
    <property type="project" value="UniProtKB-UniRule"/>
</dbReference>
<dbReference type="GO" id="GO:0034028">
    <property type="term" value="F:5-(carboxyamino)imidazole ribonucleotide synthase activity"/>
    <property type="evidence" value="ECO:0007669"/>
    <property type="project" value="UniProtKB-UniRule"/>
</dbReference>
<proteinExistence type="inferred from homology"/>
<dbReference type="Pfam" id="PF17769">
    <property type="entry name" value="PurK_C"/>
    <property type="match status" value="1"/>
</dbReference>
<evidence type="ECO:0000313" key="8">
    <source>
        <dbReference type="EMBL" id="AIC14716.1"/>
    </source>
</evidence>
<keyword evidence="2 5" id="KW-0547">Nucleotide-binding</keyword>
<dbReference type="KEGG" id="nvn:NVIE_005200"/>
<dbReference type="NCBIfam" id="TIGR01161">
    <property type="entry name" value="purK"/>
    <property type="match status" value="1"/>
</dbReference>
<evidence type="ECO:0000256" key="6">
    <source>
        <dbReference type="RuleBase" id="RU361200"/>
    </source>
</evidence>
<dbReference type="HOGENOM" id="CLU_011534_0_2_2"/>
<keyword evidence="4 5" id="KW-0067">ATP-binding</keyword>
<dbReference type="FunFam" id="3.30.470.20:FF:000029">
    <property type="entry name" value="N5-carboxyaminoimidazole ribonucleotide synthase"/>
    <property type="match status" value="1"/>
</dbReference>
<dbReference type="InterPro" id="IPR011761">
    <property type="entry name" value="ATP-grasp"/>
</dbReference>
<comment type="catalytic activity">
    <reaction evidence="5 6">
        <text>5-amino-1-(5-phospho-beta-D-ribosyl)imidazole + hydrogencarbonate + ATP = 5-carboxyamino-1-(5-phospho-D-ribosyl)imidazole + ADP + phosphate + 2 H(+)</text>
        <dbReference type="Rhea" id="RHEA:19317"/>
        <dbReference type="ChEBI" id="CHEBI:15378"/>
        <dbReference type="ChEBI" id="CHEBI:17544"/>
        <dbReference type="ChEBI" id="CHEBI:30616"/>
        <dbReference type="ChEBI" id="CHEBI:43474"/>
        <dbReference type="ChEBI" id="CHEBI:58730"/>
        <dbReference type="ChEBI" id="CHEBI:137981"/>
        <dbReference type="ChEBI" id="CHEBI:456216"/>
        <dbReference type="EC" id="6.3.4.18"/>
    </reaction>
</comment>
<dbReference type="InterPro" id="IPR054350">
    <property type="entry name" value="PurT/PurK_preATP-grasp"/>
</dbReference>
<dbReference type="Gene3D" id="3.30.470.20">
    <property type="entry name" value="ATP-grasp fold, B domain"/>
    <property type="match status" value="1"/>
</dbReference>
<dbReference type="InterPro" id="IPR040686">
    <property type="entry name" value="PurK_C"/>
</dbReference>
<dbReference type="InterPro" id="IPR016185">
    <property type="entry name" value="PreATP-grasp_dom_sf"/>
</dbReference>
<dbReference type="AlphaFoldDB" id="A0A060HMB6"/>
<comment type="caution">
    <text evidence="5">Lacks conserved residue(s) required for the propagation of feature annotation.</text>
</comment>
<accession>A0A060HMB6</accession>
<feature type="binding site" evidence="5">
    <location>
        <position position="185"/>
    </location>
    <ligand>
        <name>ATP</name>
        <dbReference type="ChEBI" id="CHEBI:30616"/>
    </ligand>
</feature>
<dbReference type="Gene3D" id="3.30.1490.20">
    <property type="entry name" value="ATP-grasp fold, A domain"/>
    <property type="match status" value="1"/>
</dbReference>
<dbReference type="SUPFAM" id="SSF52440">
    <property type="entry name" value="PreATP-grasp domain"/>
    <property type="match status" value="1"/>
</dbReference>
<dbReference type="Proteomes" id="UP000027093">
    <property type="component" value="Chromosome"/>
</dbReference>
<name>A0A060HMB6_9ARCH</name>
<comment type="pathway">
    <text evidence="5 6">Purine metabolism; IMP biosynthesis via de novo pathway; 5-amino-1-(5-phospho-D-ribosyl)imidazole-4-carboxylate from 5-amino-1-(5-phospho-D-ribosyl)imidazole (N5-CAIR route): step 1/2.</text>
</comment>
<feature type="domain" description="ATP-grasp" evidence="7">
    <location>
        <begin position="83"/>
        <end position="269"/>
    </location>
</feature>
<dbReference type="Pfam" id="PF02222">
    <property type="entry name" value="ATP-grasp"/>
    <property type="match status" value="1"/>
</dbReference>
<dbReference type="InterPro" id="IPR011054">
    <property type="entry name" value="Rudment_hybrid_motif"/>
</dbReference>
<keyword evidence="1 5" id="KW-0436">Ligase</keyword>
<gene>
    <name evidence="5 6 8" type="primary">purK</name>
    <name evidence="8" type="ORF">NVIE_005200</name>
</gene>
<keyword evidence="9" id="KW-1185">Reference proteome</keyword>
<evidence type="ECO:0000256" key="5">
    <source>
        <dbReference type="HAMAP-Rule" id="MF_01928"/>
    </source>
</evidence>
<dbReference type="InterPro" id="IPR013815">
    <property type="entry name" value="ATP_grasp_subdomain_1"/>
</dbReference>
<keyword evidence="3 5" id="KW-0658">Purine biosynthesis</keyword>
<evidence type="ECO:0000313" key="9">
    <source>
        <dbReference type="Proteomes" id="UP000027093"/>
    </source>
</evidence>
<feature type="binding site" evidence="5">
    <location>
        <position position="162"/>
    </location>
    <ligand>
        <name>ATP</name>
        <dbReference type="ChEBI" id="CHEBI:30616"/>
    </ligand>
</feature>
<dbReference type="Gene3D" id="3.40.50.20">
    <property type="match status" value="1"/>
</dbReference>
<comment type="function">
    <text evidence="5">Catalyzes the ATP-dependent conversion of 5-aminoimidazole ribonucleotide (AIR) and HCO(3)(-) to N5-carboxyaminoimidazole ribonucleotide (N5-CAIR).</text>
</comment>
<dbReference type="SUPFAM" id="SSF51246">
    <property type="entry name" value="Rudiment single hybrid motif"/>
    <property type="match status" value="1"/>
</dbReference>
<dbReference type="EMBL" id="CP007536">
    <property type="protein sequence ID" value="AIC14716.1"/>
    <property type="molecule type" value="Genomic_DNA"/>
</dbReference>
<evidence type="ECO:0000256" key="4">
    <source>
        <dbReference type="ARBA" id="ARBA00022840"/>
    </source>
</evidence>
<dbReference type="GO" id="GO:0004638">
    <property type="term" value="F:phosphoribosylaminoimidazole carboxylase activity"/>
    <property type="evidence" value="ECO:0007669"/>
    <property type="project" value="InterPro"/>
</dbReference>
<dbReference type="HAMAP" id="MF_01928">
    <property type="entry name" value="PurK"/>
    <property type="match status" value="1"/>
</dbReference>
<comment type="function">
    <text evidence="6">Catalyzes the ATP-dependent conversion of 5-aminoimidazole ribonucleotide (AIR) and HCO(3)- to N5-carboxyaminoimidazole ribonucleotide (N5-CAIR).</text>
</comment>
<comment type="subunit">
    <text evidence="5">Homodimer.</text>
</comment>
<organism evidence="8 9">
    <name type="scientific">Nitrososphaera viennensis EN76</name>
    <dbReference type="NCBI Taxonomy" id="926571"/>
    <lineage>
        <taxon>Archaea</taxon>
        <taxon>Nitrososphaerota</taxon>
        <taxon>Nitrososphaeria</taxon>
        <taxon>Nitrososphaerales</taxon>
        <taxon>Nitrososphaeraceae</taxon>
        <taxon>Nitrososphaera</taxon>
    </lineage>
</organism>
<evidence type="ECO:0000259" key="7">
    <source>
        <dbReference type="PROSITE" id="PS50975"/>
    </source>
</evidence>
<dbReference type="UniPathway" id="UPA00074">
    <property type="reaction ID" value="UER00942"/>
</dbReference>
<dbReference type="NCBIfam" id="NF004679">
    <property type="entry name" value="PRK06019.1-5"/>
    <property type="match status" value="1"/>
</dbReference>
<feature type="binding site" evidence="5">
    <location>
        <position position="119"/>
    </location>
    <ligand>
        <name>ATP</name>
        <dbReference type="ChEBI" id="CHEBI:30616"/>
    </ligand>
</feature>
<evidence type="ECO:0000256" key="2">
    <source>
        <dbReference type="ARBA" id="ARBA00022741"/>
    </source>
</evidence>
<dbReference type="SUPFAM" id="SSF56059">
    <property type="entry name" value="Glutathione synthetase ATP-binding domain-like"/>
    <property type="match status" value="1"/>
</dbReference>
<dbReference type="PANTHER" id="PTHR11609:SF5">
    <property type="entry name" value="PHOSPHORIBOSYLAMINOIMIDAZOLE CARBOXYLASE"/>
    <property type="match status" value="1"/>
</dbReference>
<dbReference type="Pfam" id="PF22660">
    <property type="entry name" value="RS_preATP-grasp-like"/>
    <property type="match status" value="1"/>
</dbReference>
<feature type="binding site" evidence="5">
    <location>
        <begin position="154"/>
        <end position="157"/>
    </location>
    <ligand>
        <name>ATP</name>
        <dbReference type="ChEBI" id="CHEBI:30616"/>
    </ligand>
</feature>
<protein>
    <recommendedName>
        <fullName evidence="5 6">N5-carboxyaminoimidazole ribonucleotide synthase</fullName>
        <shortName evidence="5 6">N5-CAIR synthase</shortName>
        <ecNumber evidence="5 6">6.3.4.18</ecNumber>
    </recommendedName>
    <alternativeName>
        <fullName evidence="5 6">5-(carboxyamino)imidazole ribonucleotide synthetase</fullName>
    </alternativeName>
</protein>
<dbReference type="PROSITE" id="PS50975">
    <property type="entry name" value="ATP_GRASP"/>
    <property type="match status" value="1"/>
</dbReference>